<keyword evidence="3" id="KW-0804">Transcription</keyword>
<evidence type="ECO:0000256" key="1">
    <source>
        <dbReference type="ARBA" id="ARBA00023015"/>
    </source>
</evidence>
<proteinExistence type="predicted"/>
<dbReference type="SMART" id="SM00345">
    <property type="entry name" value="HTH_GNTR"/>
    <property type="match status" value="1"/>
</dbReference>
<evidence type="ECO:0000256" key="2">
    <source>
        <dbReference type="ARBA" id="ARBA00023125"/>
    </source>
</evidence>
<dbReference type="InterPro" id="IPR000524">
    <property type="entry name" value="Tscrpt_reg_HTH_GntR"/>
</dbReference>
<dbReference type="SUPFAM" id="SSF48008">
    <property type="entry name" value="GntR ligand-binding domain-like"/>
    <property type="match status" value="1"/>
</dbReference>
<sequence length="234" mass="25099">MVTGVFDDLAAERGRLQRTSAAHQVAELLREHITAGALSPGTQLPEEALGTALGVSRNTLRESFRLLADQRLVVHEMNRGVFVRVLSADDVADIYVLRRALETAGIRAASVAPPERLAVLRVAVERGEAARVAADWVAVGTADLDFHLGIAALTGSERISEAMGRLLAELRLAFGAMPSAAELHEPFLRRNRTLAELLATGRIAEAEAELASYLDDACRGIVAAIRGDLEVTEC</sequence>
<dbReference type="Proteomes" id="UP001500751">
    <property type="component" value="Unassembled WGS sequence"/>
</dbReference>
<protein>
    <submittedName>
        <fullName evidence="5">GntR family transcriptional regulator</fullName>
    </submittedName>
</protein>
<keyword evidence="2" id="KW-0238">DNA-binding</keyword>
<dbReference type="SMART" id="SM00895">
    <property type="entry name" value="FCD"/>
    <property type="match status" value="1"/>
</dbReference>
<dbReference type="InterPro" id="IPR008920">
    <property type="entry name" value="TF_FadR/GntR_C"/>
</dbReference>
<dbReference type="PROSITE" id="PS50949">
    <property type="entry name" value="HTH_GNTR"/>
    <property type="match status" value="1"/>
</dbReference>
<dbReference type="CDD" id="cd07377">
    <property type="entry name" value="WHTH_GntR"/>
    <property type="match status" value="1"/>
</dbReference>
<dbReference type="Pfam" id="PF07729">
    <property type="entry name" value="FCD"/>
    <property type="match status" value="1"/>
</dbReference>
<dbReference type="InterPro" id="IPR036390">
    <property type="entry name" value="WH_DNA-bd_sf"/>
</dbReference>
<keyword evidence="1" id="KW-0805">Transcription regulation</keyword>
<dbReference type="Pfam" id="PF00392">
    <property type="entry name" value="GntR"/>
    <property type="match status" value="1"/>
</dbReference>
<organism evidence="5 6">
    <name type="scientific">Catenulispora yoronensis</name>
    <dbReference type="NCBI Taxonomy" id="450799"/>
    <lineage>
        <taxon>Bacteria</taxon>
        <taxon>Bacillati</taxon>
        <taxon>Actinomycetota</taxon>
        <taxon>Actinomycetes</taxon>
        <taxon>Catenulisporales</taxon>
        <taxon>Catenulisporaceae</taxon>
        <taxon>Catenulispora</taxon>
    </lineage>
</organism>
<dbReference type="InterPro" id="IPR011711">
    <property type="entry name" value="GntR_C"/>
</dbReference>
<reference evidence="6" key="1">
    <citation type="journal article" date="2019" name="Int. J. Syst. Evol. Microbiol.">
        <title>The Global Catalogue of Microorganisms (GCM) 10K type strain sequencing project: providing services to taxonomists for standard genome sequencing and annotation.</title>
        <authorList>
            <consortium name="The Broad Institute Genomics Platform"/>
            <consortium name="The Broad Institute Genome Sequencing Center for Infectious Disease"/>
            <person name="Wu L."/>
            <person name="Ma J."/>
        </authorList>
    </citation>
    <scope>NUCLEOTIDE SEQUENCE [LARGE SCALE GENOMIC DNA]</scope>
    <source>
        <strain evidence="6">JCM 16014</strain>
    </source>
</reference>
<name>A0ABP5FXZ3_9ACTN</name>
<feature type="domain" description="HTH gntR-type" evidence="4">
    <location>
        <begin position="19"/>
        <end position="86"/>
    </location>
</feature>
<dbReference type="SUPFAM" id="SSF46785">
    <property type="entry name" value="Winged helix' DNA-binding domain"/>
    <property type="match status" value="1"/>
</dbReference>
<dbReference type="Gene3D" id="1.10.10.10">
    <property type="entry name" value="Winged helix-like DNA-binding domain superfamily/Winged helix DNA-binding domain"/>
    <property type="match status" value="1"/>
</dbReference>
<evidence type="ECO:0000313" key="5">
    <source>
        <dbReference type="EMBL" id="GAA2036333.1"/>
    </source>
</evidence>
<evidence type="ECO:0000313" key="6">
    <source>
        <dbReference type="Proteomes" id="UP001500751"/>
    </source>
</evidence>
<gene>
    <name evidence="5" type="ORF">GCM10009839_41510</name>
</gene>
<dbReference type="PANTHER" id="PTHR43537:SF45">
    <property type="entry name" value="GNTR FAMILY REGULATORY PROTEIN"/>
    <property type="match status" value="1"/>
</dbReference>
<dbReference type="Gene3D" id="1.20.120.530">
    <property type="entry name" value="GntR ligand-binding domain-like"/>
    <property type="match status" value="1"/>
</dbReference>
<dbReference type="PANTHER" id="PTHR43537">
    <property type="entry name" value="TRANSCRIPTIONAL REGULATOR, GNTR FAMILY"/>
    <property type="match status" value="1"/>
</dbReference>
<dbReference type="EMBL" id="BAAAQN010000023">
    <property type="protein sequence ID" value="GAA2036333.1"/>
    <property type="molecule type" value="Genomic_DNA"/>
</dbReference>
<accession>A0ABP5FXZ3</accession>
<comment type="caution">
    <text evidence="5">The sequence shown here is derived from an EMBL/GenBank/DDBJ whole genome shotgun (WGS) entry which is preliminary data.</text>
</comment>
<evidence type="ECO:0000259" key="4">
    <source>
        <dbReference type="PROSITE" id="PS50949"/>
    </source>
</evidence>
<keyword evidence="6" id="KW-1185">Reference proteome</keyword>
<evidence type="ECO:0000256" key="3">
    <source>
        <dbReference type="ARBA" id="ARBA00023163"/>
    </source>
</evidence>
<dbReference type="InterPro" id="IPR036388">
    <property type="entry name" value="WH-like_DNA-bd_sf"/>
</dbReference>